<dbReference type="AlphaFoldDB" id="A0A1T4JMC1"/>
<keyword evidence="3" id="KW-0804">Transcription</keyword>
<keyword evidence="6" id="KW-1185">Reference proteome</keyword>
<dbReference type="SUPFAM" id="SSF46785">
    <property type="entry name" value="Winged helix' DNA-binding domain"/>
    <property type="match status" value="1"/>
</dbReference>
<dbReference type="STRING" id="1121925.SAMN02746011_00169"/>
<dbReference type="GO" id="GO:0003677">
    <property type="term" value="F:DNA binding"/>
    <property type="evidence" value="ECO:0007669"/>
    <property type="project" value="UniProtKB-KW"/>
</dbReference>
<dbReference type="RefSeq" id="WP_078755046.1">
    <property type="nucleotide sequence ID" value="NZ_FUWO01000001.1"/>
</dbReference>
<dbReference type="InterPro" id="IPR036390">
    <property type="entry name" value="WH_DNA-bd_sf"/>
</dbReference>
<evidence type="ECO:0000259" key="4">
    <source>
        <dbReference type="PROSITE" id="PS51000"/>
    </source>
</evidence>
<dbReference type="InterPro" id="IPR050313">
    <property type="entry name" value="Carb_Metab_HTH_regulators"/>
</dbReference>
<evidence type="ECO:0000313" key="6">
    <source>
        <dbReference type="Proteomes" id="UP000189941"/>
    </source>
</evidence>
<dbReference type="InterPro" id="IPR014036">
    <property type="entry name" value="DeoR-like_C"/>
</dbReference>
<dbReference type="PANTHER" id="PTHR30363">
    <property type="entry name" value="HTH-TYPE TRANSCRIPTIONAL REGULATOR SRLR-RELATED"/>
    <property type="match status" value="1"/>
</dbReference>
<dbReference type="InterPro" id="IPR018356">
    <property type="entry name" value="Tscrpt_reg_HTH_DeoR_CS"/>
</dbReference>
<dbReference type="SUPFAM" id="SSF100950">
    <property type="entry name" value="NagB/RpiA/CoA transferase-like"/>
    <property type="match status" value="1"/>
</dbReference>
<feature type="domain" description="HTH deoR-type" evidence="4">
    <location>
        <begin position="3"/>
        <end position="58"/>
    </location>
</feature>
<evidence type="ECO:0000256" key="1">
    <source>
        <dbReference type="ARBA" id="ARBA00023015"/>
    </source>
</evidence>
<keyword evidence="1" id="KW-0805">Transcription regulation</keyword>
<evidence type="ECO:0000313" key="5">
    <source>
        <dbReference type="EMBL" id="SJZ31322.1"/>
    </source>
</evidence>
<dbReference type="Gene3D" id="3.40.50.1360">
    <property type="match status" value="1"/>
</dbReference>
<reference evidence="6" key="1">
    <citation type="submission" date="2017-02" db="EMBL/GenBank/DDBJ databases">
        <authorList>
            <person name="Varghese N."/>
            <person name="Submissions S."/>
        </authorList>
    </citation>
    <scope>NUCLEOTIDE SEQUENCE [LARGE SCALE GENOMIC DNA]</scope>
    <source>
        <strain evidence="6">DSM 15739</strain>
    </source>
</reference>
<dbReference type="GO" id="GO:0003700">
    <property type="term" value="F:DNA-binding transcription factor activity"/>
    <property type="evidence" value="ECO:0007669"/>
    <property type="project" value="InterPro"/>
</dbReference>
<dbReference type="InterPro" id="IPR036388">
    <property type="entry name" value="WH-like_DNA-bd_sf"/>
</dbReference>
<accession>A0A1T4JMC1</accession>
<dbReference type="Gene3D" id="1.10.10.10">
    <property type="entry name" value="Winged helix-like DNA-binding domain superfamily/Winged helix DNA-binding domain"/>
    <property type="match status" value="1"/>
</dbReference>
<dbReference type="Pfam" id="PF08220">
    <property type="entry name" value="HTH_DeoR"/>
    <property type="match status" value="1"/>
</dbReference>
<dbReference type="PROSITE" id="PS00894">
    <property type="entry name" value="HTH_DEOR_1"/>
    <property type="match status" value="1"/>
</dbReference>
<dbReference type="Pfam" id="PF00455">
    <property type="entry name" value="DeoRC"/>
    <property type="match status" value="1"/>
</dbReference>
<organism evidence="5 6">
    <name type="scientific">Globicatella sulfidifaciens DSM 15739</name>
    <dbReference type="NCBI Taxonomy" id="1121925"/>
    <lineage>
        <taxon>Bacteria</taxon>
        <taxon>Bacillati</taxon>
        <taxon>Bacillota</taxon>
        <taxon>Bacilli</taxon>
        <taxon>Lactobacillales</taxon>
        <taxon>Aerococcaceae</taxon>
        <taxon>Globicatella</taxon>
    </lineage>
</organism>
<protein>
    <submittedName>
        <fullName evidence="5">Transcriptional regulator, DeoR family</fullName>
    </submittedName>
</protein>
<keyword evidence="2" id="KW-0238">DNA-binding</keyword>
<dbReference type="PANTHER" id="PTHR30363:SF44">
    <property type="entry name" value="AGA OPERON TRANSCRIPTIONAL REPRESSOR-RELATED"/>
    <property type="match status" value="1"/>
</dbReference>
<dbReference type="PROSITE" id="PS51000">
    <property type="entry name" value="HTH_DEOR_2"/>
    <property type="match status" value="1"/>
</dbReference>
<dbReference type="SMART" id="SM01134">
    <property type="entry name" value="DeoRC"/>
    <property type="match status" value="1"/>
</dbReference>
<dbReference type="PRINTS" id="PR00037">
    <property type="entry name" value="HTHLACR"/>
</dbReference>
<dbReference type="InterPro" id="IPR037171">
    <property type="entry name" value="NagB/RpiA_transferase-like"/>
</dbReference>
<sequence>MLKDDRLAKIVELINRHKTLKTDQIAEALDISLATVRRDLNELDEAKKIKKIFGGAKSIVIADYVTTEDAMDTKMTVKIQEKILIGQLAAQHIKENDFVYMDAGSSVEAMVSFINTTNVTFVTNSIGIARDLSARNYKVFILPGEIKLSTDSIIGIAASEYLRRFNFTVGFFGTNGLHKEFGFTTPDINEAMVKTAAIERCKEVMILADDSKVGKVSQVTFCHDVEAKIITNQLIDGTEQAIITTLEEEL</sequence>
<proteinExistence type="predicted"/>
<evidence type="ECO:0000256" key="2">
    <source>
        <dbReference type="ARBA" id="ARBA00023125"/>
    </source>
</evidence>
<dbReference type="InterPro" id="IPR001034">
    <property type="entry name" value="DeoR_HTH"/>
</dbReference>
<name>A0A1T4JMC1_9LACT</name>
<dbReference type="OrthoDB" id="9797223at2"/>
<evidence type="ECO:0000256" key="3">
    <source>
        <dbReference type="ARBA" id="ARBA00023163"/>
    </source>
</evidence>
<gene>
    <name evidence="5" type="ORF">SAMN02746011_00169</name>
</gene>
<dbReference type="Proteomes" id="UP000189941">
    <property type="component" value="Unassembled WGS sequence"/>
</dbReference>
<dbReference type="EMBL" id="FUWO01000001">
    <property type="protein sequence ID" value="SJZ31322.1"/>
    <property type="molecule type" value="Genomic_DNA"/>
</dbReference>
<dbReference type="SMART" id="SM00420">
    <property type="entry name" value="HTH_DEOR"/>
    <property type="match status" value="1"/>
</dbReference>